<name>A0AAD6ITU4_DREDA</name>
<reference evidence="2" key="1">
    <citation type="submission" date="2023-01" db="EMBL/GenBank/DDBJ databases">
        <title>The chitinases involved in constricting ring structure development in the nematode-trapping fungus Drechslerella dactyloides.</title>
        <authorList>
            <person name="Wang R."/>
            <person name="Zhang L."/>
            <person name="Tang P."/>
            <person name="Li S."/>
            <person name="Liang L."/>
        </authorList>
    </citation>
    <scope>NUCLEOTIDE SEQUENCE</scope>
    <source>
        <strain evidence="2">YMF1.00031</strain>
    </source>
</reference>
<protein>
    <submittedName>
        <fullName evidence="2">Uncharacterized protein</fullName>
    </submittedName>
</protein>
<gene>
    <name evidence="2" type="ORF">Dda_6583</name>
</gene>
<evidence type="ECO:0000256" key="1">
    <source>
        <dbReference type="SAM" id="MobiDB-lite"/>
    </source>
</evidence>
<evidence type="ECO:0000313" key="3">
    <source>
        <dbReference type="Proteomes" id="UP001221413"/>
    </source>
</evidence>
<organism evidence="2 3">
    <name type="scientific">Drechslerella dactyloides</name>
    <name type="common">Nematode-trapping fungus</name>
    <name type="synonym">Arthrobotrys dactyloides</name>
    <dbReference type="NCBI Taxonomy" id="74499"/>
    <lineage>
        <taxon>Eukaryota</taxon>
        <taxon>Fungi</taxon>
        <taxon>Dikarya</taxon>
        <taxon>Ascomycota</taxon>
        <taxon>Pezizomycotina</taxon>
        <taxon>Orbiliomycetes</taxon>
        <taxon>Orbiliales</taxon>
        <taxon>Orbiliaceae</taxon>
        <taxon>Drechslerella</taxon>
    </lineage>
</organism>
<sequence length="112" mass="11527">MECPQSYLEASEQASGLGLLQQEGQQPAGIGKRTGFLCGQSSPKSHPGAAIFAREGMGPGAAEPGPRWCRDTLRSKANDLLDDTGEARTSLGSVQGSKMGPVSVAIQKPGDG</sequence>
<keyword evidence="3" id="KW-1185">Reference proteome</keyword>
<accession>A0AAD6ITU4</accession>
<evidence type="ECO:0000313" key="2">
    <source>
        <dbReference type="EMBL" id="KAJ6258539.1"/>
    </source>
</evidence>
<dbReference type="Proteomes" id="UP001221413">
    <property type="component" value="Unassembled WGS sequence"/>
</dbReference>
<dbReference type="AlphaFoldDB" id="A0AAD6ITU4"/>
<comment type="caution">
    <text evidence="2">The sequence shown here is derived from an EMBL/GenBank/DDBJ whole genome shotgun (WGS) entry which is preliminary data.</text>
</comment>
<feature type="compositionally biased region" description="Low complexity" evidence="1">
    <location>
        <begin position="11"/>
        <end position="29"/>
    </location>
</feature>
<feature type="region of interest" description="Disordered" evidence="1">
    <location>
        <begin position="82"/>
        <end position="112"/>
    </location>
</feature>
<feature type="compositionally biased region" description="Low complexity" evidence="1">
    <location>
        <begin position="53"/>
        <end position="67"/>
    </location>
</feature>
<feature type="region of interest" description="Disordered" evidence="1">
    <location>
        <begin position="1"/>
        <end position="70"/>
    </location>
</feature>
<dbReference type="EMBL" id="JAQGDS010000008">
    <property type="protein sequence ID" value="KAJ6258539.1"/>
    <property type="molecule type" value="Genomic_DNA"/>
</dbReference>
<proteinExistence type="predicted"/>